<dbReference type="OrthoDB" id="7794186at2"/>
<gene>
    <name evidence="3" type="ORF">MYP_2072</name>
</gene>
<evidence type="ECO:0000313" key="3">
    <source>
        <dbReference type="EMBL" id="GAL84844.1"/>
    </source>
</evidence>
<dbReference type="STRING" id="153721.MYP_2072"/>
<organism evidence="3 4">
    <name type="scientific">Sporocytophaga myxococcoides</name>
    <dbReference type="NCBI Taxonomy" id="153721"/>
    <lineage>
        <taxon>Bacteria</taxon>
        <taxon>Pseudomonadati</taxon>
        <taxon>Bacteroidota</taxon>
        <taxon>Cytophagia</taxon>
        <taxon>Cytophagales</taxon>
        <taxon>Cytophagaceae</taxon>
        <taxon>Sporocytophaga</taxon>
    </lineage>
</organism>
<feature type="transmembrane region" description="Helical" evidence="2">
    <location>
        <begin position="82"/>
        <end position="101"/>
    </location>
</feature>
<reference evidence="3 4" key="1">
    <citation type="submission" date="2014-09" db="EMBL/GenBank/DDBJ databases">
        <title>Sporocytophaga myxococcoides PG-01 genome sequencing.</title>
        <authorList>
            <person name="Liu L."/>
            <person name="Gao P.J."/>
            <person name="Chen G.J."/>
            <person name="Wang L.S."/>
        </authorList>
    </citation>
    <scope>NUCLEOTIDE SEQUENCE [LARGE SCALE GENOMIC DNA]</scope>
    <source>
        <strain evidence="3 4">PG-01</strain>
    </source>
</reference>
<dbReference type="RefSeq" id="WP_045462300.1">
    <property type="nucleotide sequence ID" value="NZ_BBLT01000003.1"/>
</dbReference>
<evidence type="ECO:0000256" key="2">
    <source>
        <dbReference type="SAM" id="Phobius"/>
    </source>
</evidence>
<feature type="region of interest" description="Disordered" evidence="1">
    <location>
        <begin position="133"/>
        <end position="157"/>
    </location>
</feature>
<keyword evidence="2" id="KW-1133">Transmembrane helix</keyword>
<evidence type="ECO:0000256" key="1">
    <source>
        <dbReference type="SAM" id="MobiDB-lite"/>
    </source>
</evidence>
<sequence length="384" mass="42621">MSTEQEKYHLIDRYLRGELTGKELEDFTKNLSNDPGLAEDVAFQSEVNELISANAYHELRNQISEDIANIDKGTSGKGLSKTFSVILIAGLLSIAGGYFLLKDKSKENAALAVNDKNELTSPENAHRQELIDKHGNDVPSRQEQPEAVGKKNSKPSDVIKNDQHVEIQNTTESISKVGVDTAVIENYSETRNETNKAVKEPDSDTYLKSEMNIDPCSKTIIKGKWSISEACQARNDGRIEIDESAVQGGEGPYKFELYSGNQKIDASDLDRLYSGNYTLRIIDVNGCQGKWNVKLPEKNCQPASISFSPAQGETWTFNGNERNSYYLSIYNQAGQMVFKSGLLSGVYEWSGISNSGSMIETGFYVYIAEYTNGKKENGQITVIR</sequence>
<dbReference type="AlphaFoldDB" id="A0A098LEK3"/>
<keyword evidence="4" id="KW-1185">Reference proteome</keyword>
<dbReference type="Pfam" id="PF13585">
    <property type="entry name" value="CHU_C"/>
    <property type="match status" value="1"/>
</dbReference>
<dbReference type="EMBL" id="BBLT01000003">
    <property type="protein sequence ID" value="GAL84844.1"/>
    <property type="molecule type" value="Genomic_DNA"/>
</dbReference>
<comment type="caution">
    <text evidence="3">The sequence shown here is derived from an EMBL/GenBank/DDBJ whole genome shotgun (WGS) entry which is preliminary data.</text>
</comment>
<accession>A0A098LEK3</accession>
<dbReference type="eggNOG" id="ENOG5033XHP">
    <property type="taxonomic scope" value="Bacteria"/>
</dbReference>
<evidence type="ECO:0000313" key="4">
    <source>
        <dbReference type="Proteomes" id="UP000030185"/>
    </source>
</evidence>
<proteinExistence type="predicted"/>
<protein>
    <submittedName>
        <fullName evidence="3">Uncharacterized protein</fullName>
    </submittedName>
</protein>
<keyword evidence="2" id="KW-0472">Membrane</keyword>
<keyword evidence="2" id="KW-0812">Transmembrane</keyword>
<dbReference type="Proteomes" id="UP000030185">
    <property type="component" value="Unassembled WGS sequence"/>
</dbReference>
<name>A0A098LEK3_9BACT</name>